<dbReference type="EMBL" id="JAHDYS010000010">
    <property type="protein sequence ID" value="MBT1072466.1"/>
    <property type="molecule type" value="Genomic_DNA"/>
</dbReference>
<dbReference type="InterPro" id="IPR008258">
    <property type="entry name" value="Transglycosylase_SLT_dom_1"/>
</dbReference>
<accession>A0ABS5UA04</accession>
<feature type="domain" description="Transglycosylase SLT" evidence="2">
    <location>
        <begin position="147"/>
        <end position="241"/>
    </location>
</feature>
<comment type="caution">
    <text evidence="3">The sequence shown here is derived from an EMBL/GenBank/DDBJ whole genome shotgun (WGS) entry which is preliminary data.</text>
</comment>
<dbReference type="Pfam" id="PF01464">
    <property type="entry name" value="SLT"/>
    <property type="match status" value="1"/>
</dbReference>
<dbReference type="PANTHER" id="PTHR37423:SF2">
    <property type="entry name" value="MEMBRANE-BOUND LYTIC MUREIN TRANSGLYCOSYLASE C"/>
    <property type="match status" value="1"/>
</dbReference>
<reference evidence="3 4" key="1">
    <citation type="submission" date="2021-05" db="EMBL/GenBank/DDBJ databases">
        <title>The draft genome of Geobacter chapellei DSM 13688.</title>
        <authorList>
            <person name="Xu Z."/>
            <person name="Masuda Y."/>
            <person name="Itoh H."/>
            <person name="Senoo K."/>
        </authorList>
    </citation>
    <scope>NUCLEOTIDE SEQUENCE [LARGE SCALE GENOMIC DNA]</scope>
    <source>
        <strain evidence="3 4">DSM 13688</strain>
    </source>
</reference>
<sequence>MTNAIGQNLSLLASLLKGPVETVPSSDEKSSDQNFAVKLESVLANNSSDALTAQTKAASLAEALNLQMLRTTLTLAGDDPATSSQPIFPSQSPSLQALVKAYSSTQPEQENSAPATDHVSLETDTLPLKTDQPTRSVAGNSWLDPIISKASRHFGVDIGLIKAVIKAESNFNPTAVSHAGARGLMQLMPATARSLGVNDSFDPEQNVMAGTRFLKDLLKRYNGNVDSALAAYNWGPGNVDRRPDHLPRETRDYLARVKQLYSTYSA</sequence>
<proteinExistence type="inferred from homology"/>
<dbReference type="SUPFAM" id="SSF53955">
    <property type="entry name" value="Lysozyme-like"/>
    <property type="match status" value="1"/>
</dbReference>
<organism evidence="3 4">
    <name type="scientific">Pelotalea chapellei</name>
    <dbReference type="NCBI Taxonomy" id="44671"/>
    <lineage>
        <taxon>Bacteria</taxon>
        <taxon>Pseudomonadati</taxon>
        <taxon>Thermodesulfobacteriota</taxon>
        <taxon>Desulfuromonadia</taxon>
        <taxon>Geobacterales</taxon>
        <taxon>Geobacteraceae</taxon>
        <taxon>Pelotalea</taxon>
    </lineage>
</organism>
<dbReference type="Proteomes" id="UP000784128">
    <property type="component" value="Unassembled WGS sequence"/>
</dbReference>
<dbReference type="InterPro" id="IPR023346">
    <property type="entry name" value="Lysozyme-like_dom_sf"/>
</dbReference>
<dbReference type="PROSITE" id="PS00922">
    <property type="entry name" value="TRANSGLYCOSYLASE"/>
    <property type="match status" value="1"/>
</dbReference>
<dbReference type="PANTHER" id="PTHR37423">
    <property type="entry name" value="SOLUBLE LYTIC MUREIN TRANSGLYCOSYLASE-RELATED"/>
    <property type="match status" value="1"/>
</dbReference>
<dbReference type="RefSeq" id="WP_214299476.1">
    <property type="nucleotide sequence ID" value="NZ_JAHDYS010000010.1"/>
</dbReference>
<evidence type="ECO:0000313" key="4">
    <source>
        <dbReference type="Proteomes" id="UP000784128"/>
    </source>
</evidence>
<evidence type="ECO:0000313" key="3">
    <source>
        <dbReference type="EMBL" id="MBT1072466.1"/>
    </source>
</evidence>
<name>A0ABS5UA04_9BACT</name>
<evidence type="ECO:0000259" key="2">
    <source>
        <dbReference type="Pfam" id="PF01464"/>
    </source>
</evidence>
<dbReference type="InterPro" id="IPR000189">
    <property type="entry name" value="Transglyc_AS"/>
</dbReference>
<dbReference type="CDD" id="cd00254">
    <property type="entry name" value="LT-like"/>
    <property type="match status" value="1"/>
</dbReference>
<comment type="similarity">
    <text evidence="1">Belongs to the transglycosylase Slt family.</text>
</comment>
<keyword evidence="4" id="KW-1185">Reference proteome</keyword>
<dbReference type="Gene3D" id="1.10.530.10">
    <property type="match status" value="1"/>
</dbReference>
<gene>
    <name evidence="3" type="ORF">KJB30_11760</name>
</gene>
<evidence type="ECO:0000256" key="1">
    <source>
        <dbReference type="ARBA" id="ARBA00007734"/>
    </source>
</evidence>
<protein>
    <submittedName>
        <fullName evidence="3">Lytic transglycosylase domain-containing protein</fullName>
    </submittedName>
</protein>